<keyword evidence="14" id="KW-1133">Transmembrane helix</keyword>
<feature type="transmembrane region" description="Helical" evidence="14">
    <location>
        <begin position="12"/>
        <end position="31"/>
    </location>
</feature>
<evidence type="ECO:0000256" key="7">
    <source>
        <dbReference type="ARBA" id="ARBA00022679"/>
    </source>
</evidence>
<evidence type="ECO:0000256" key="3">
    <source>
        <dbReference type="ARBA" id="ARBA00012071"/>
    </source>
</evidence>
<keyword evidence="11 13" id="KW-0443">Lipid metabolism</keyword>
<evidence type="ECO:0000256" key="14">
    <source>
        <dbReference type="SAM" id="Phobius"/>
    </source>
</evidence>
<keyword evidence="14" id="KW-0812">Transmembrane</keyword>
<dbReference type="GO" id="GO:0009029">
    <property type="term" value="F:lipid-A 4'-kinase activity"/>
    <property type="evidence" value="ECO:0007669"/>
    <property type="project" value="UniProtKB-EC"/>
</dbReference>
<keyword evidence="7 13" id="KW-0808">Transferase</keyword>
<dbReference type="Pfam" id="PF02606">
    <property type="entry name" value="LpxK"/>
    <property type="match status" value="1"/>
</dbReference>
<evidence type="ECO:0000256" key="4">
    <source>
        <dbReference type="ARBA" id="ARBA00016436"/>
    </source>
</evidence>
<keyword evidence="8 13" id="KW-0547">Nucleotide-binding</keyword>
<dbReference type="SUPFAM" id="SSF52540">
    <property type="entry name" value="P-loop containing nucleoside triphosphate hydrolases"/>
    <property type="match status" value="1"/>
</dbReference>
<dbReference type="NCBIfam" id="TIGR00682">
    <property type="entry name" value="lpxK"/>
    <property type="match status" value="1"/>
</dbReference>
<proteinExistence type="inferred from homology"/>
<comment type="similarity">
    <text evidence="13">Belongs to the LpxK family.</text>
</comment>
<keyword evidence="5 13" id="KW-0444">Lipid biosynthesis</keyword>
<sequence>MSDNFSTNKYAFWLWPFTFLYGIGVFVRNQLFDWGIKKSHRYPVPVICVGNLAVGGTGKTPHIEYLVRLLKEKYRVAVVSRGYKRTSKGFVLAAPQHTYREIGDEPYQIYHKYPDILVAVDGNRCRAIEKLLALPDHQRPEVILLDDAFQHRYVKPSFSILLTDYNRMFYQDRLLPAGRLREPASGRERADAVVVTKTLPDLKPLEFRITETNMQLQAHQQVFFSYVGYDPVCSLLSASQKLPFIPTADDAVLVVSGIANPEPFVAEVRKWKWQVETLSFPDHHDFKEADVRSIMQSFQRLKGKHKIILTTEKDAVRLLHNKYITREQKKWIYFLPIAISFSDKEKEAFDNMIIKHIQTFQQNKILW</sequence>
<keyword evidence="9 13" id="KW-0418">Kinase</keyword>
<dbReference type="EMBL" id="CP146284">
    <property type="protein sequence ID" value="WWV67380.1"/>
    <property type="molecule type" value="Genomic_DNA"/>
</dbReference>
<dbReference type="Proteomes" id="UP001320603">
    <property type="component" value="Chromosome"/>
</dbReference>
<dbReference type="InterPro" id="IPR027417">
    <property type="entry name" value="P-loop_NTPase"/>
</dbReference>
<comment type="catalytic activity">
    <reaction evidence="13">
        <text>a lipid A disaccharide + ATP = a lipid IVA + ADP + H(+)</text>
        <dbReference type="Rhea" id="RHEA:67840"/>
        <dbReference type="ChEBI" id="CHEBI:15378"/>
        <dbReference type="ChEBI" id="CHEBI:30616"/>
        <dbReference type="ChEBI" id="CHEBI:176343"/>
        <dbReference type="ChEBI" id="CHEBI:176425"/>
        <dbReference type="ChEBI" id="CHEBI:456216"/>
        <dbReference type="EC" id="2.7.1.130"/>
    </reaction>
</comment>
<evidence type="ECO:0000313" key="15">
    <source>
        <dbReference type="EMBL" id="WWV67380.1"/>
    </source>
</evidence>
<dbReference type="HAMAP" id="MF_00409">
    <property type="entry name" value="LpxK"/>
    <property type="match status" value="1"/>
</dbReference>
<dbReference type="RefSeq" id="WP_251966848.1">
    <property type="nucleotide sequence ID" value="NZ_CP146284.1"/>
</dbReference>
<keyword evidence="14" id="KW-0472">Membrane</keyword>
<evidence type="ECO:0000256" key="6">
    <source>
        <dbReference type="ARBA" id="ARBA00022556"/>
    </source>
</evidence>
<name>A0ABZ2IMY3_9BACT</name>
<organism evidence="15 16">
    <name type="scientific">Parabacteroides absconsus</name>
    <dbReference type="NCBI Taxonomy" id="2951805"/>
    <lineage>
        <taxon>Bacteria</taxon>
        <taxon>Pseudomonadati</taxon>
        <taxon>Bacteroidota</taxon>
        <taxon>Bacteroidia</taxon>
        <taxon>Bacteroidales</taxon>
        <taxon>Tannerellaceae</taxon>
        <taxon>Parabacteroides</taxon>
    </lineage>
</organism>
<dbReference type="InterPro" id="IPR003758">
    <property type="entry name" value="LpxK"/>
</dbReference>
<protein>
    <recommendedName>
        <fullName evidence="4 13">Tetraacyldisaccharide 4'-kinase</fullName>
        <ecNumber evidence="3 13">2.7.1.130</ecNumber>
    </recommendedName>
    <alternativeName>
        <fullName evidence="12 13">Lipid A 4'-kinase</fullName>
    </alternativeName>
</protein>
<dbReference type="PANTHER" id="PTHR42724:SF1">
    <property type="entry name" value="TETRAACYLDISACCHARIDE 4'-KINASE, MITOCHONDRIAL-RELATED"/>
    <property type="match status" value="1"/>
</dbReference>
<evidence type="ECO:0000256" key="13">
    <source>
        <dbReference type="HAMAP-Rule" id="MF_00409"/>
    </source>
</evidence>
<gene>
    <name evidence="13 15" type="primary">lpxK</name>
    <name evidence="15" type="ORF">NEE14_005240</name>
</gene>
<keyword evidence="10 13" id="KW-0067">ATP-binding</keyword>
<reference evidence="15 16" key="1">
    <citation type="submission" date="2024-02" db="EMBL/GenBank/DDBJ databases">
        <title>Whole genome sequencing of Parabacteroides sp. AD58.</title>
        <authorList>
            <person name="Chaplin A.V."/>
            <person name="Pikina A.P."/>
            <person name="Sokolova S.R."/>
            <person name="Korostin D.O."/>
            <person name="Efimov B.A."/>
        </authorList>
    </citation>
    <scope>NUCLEOTIDE SEQUENCE [LARGE SCALE GENOMIC DNA]</scope>
    <source>
        <strain evidence="15 16">AD58</strain>
    </source>
</reference>
<keyword evidence="16" id="KW-1185">Reference proteome</keyword>
<feature type="binding site" evidence="13">
    <location>
        <begin position="53"/>
        <end position="60"/>
    </location>
    <ligand>
        <name>ATP</name>
        <dbReference type="ChEBI" id="CHEBI:30616"/>
    </ligand>
</feature>
<evidence type="ECO:0000313" key="16">
    <source>
        <dbReference type="Proteomes" id="UP001320603"/>
    </source>
</evidence>
<evidence type="ECO:0000256" key="9">
    <source>
        <dbReference type="ARBA" id="ARBA00022777"/>
    </source>
</evidence>
<evidence type="ECO:0000256" key="11">
    <source>
        <dbReference type="ARBA" id="ARBA00023098"/>
    </source>
</evidence>
<evidence type="ECO:0000256" key="1">
    <source>
        <dbReference type="ARBA" id="ARBA00002274"/>
    </source>
</evidence>
<comment type="function">
    <text evidence="1 13">Transfers the gamma-phosphate of ATP to the 4'-position of a tetraacyldisaccharide 1-phosphate intermediate (termed DS-1-P) to form tetraacyldisaccharide 1,4'-bis-phosphate (lipid IVA).</text>
</comment>
<evidence type="ECO:0000256" key="12">
    <source>
        <dbReference type="ARBA" id="ARBA00029757"/>
    </source>
</evidence>
<evidence type="ECO:0000256" key="10">
    <source>
        <dbReference type="ARBA" id="ARBA00022840"/>
    </source>
</evidence>
<dbReference type="EC" id="2.7.1.130" evidence="3 13"/>
<evidence type="ECO:0000256" key="5">
    <source>
        <dbReference type="ARBA" id="ARBA00022516"/>
    </source>
</evidence>
<evidence type="ECO:0000256" key="2">
    <source>
        <dbReference type="ARBA" id="ARBA00004870"/>
    </source>
</evidence>
<comment type="pathway">
    <text evidence="2 13">Glycolipid biosynthesis; lipid IV(A) biosynthesis; lipid IV(A) from (3R)-3-hydroxytetradecanoyl-[acyl-carrier-protein] and UDP-N-acetyl-alpha-D-glucosamine: step 6/6.</text>
</comment>
<accession>A0ABZ2IMY3</accession>
<evidence type="ECO:0000256" key="8">
    <source>
        <dbReference type="ARBA" id="ARBA00022741"/>
    </source>
</evidence>
<dbReference type="PANTHER" id="PTHR42724">
    <property type="entry name" value="TETRAACYLDISACCHARIDE 4'-KINASE"/>
    <property type="match status" value="1"/>
</dbReference>
<keyword evidence="6 13" id="KW-0441">Lipid A biosynthesis</keyword>